<proteinExistence type="predicted"/>
<dbReference type="EMBL" id="RFFH01000002">
    <property type="protein sequence ID" value="RMI34389.1"/>
    <property type="molecule type" value="Genomic_DNA"/>
</dbReference>
<dbReference type="OrthoDB" id="4373699at2"/>
<sequence length="475" mass="49989">MLRSLSDGGRAVPVVAFGPSDANSRQLRAELARCAPQVTLVDPPVPQHESAPAPPPAALILLDAGGSVGAATLNLVGWLAANRTRMVFALDGIHAHPQWRTTQAEAAAVLGPVAGAVRIVPVSARLAAAARTAADATLLDRSGLTALHAALVEVAGTADRQPSVTVEQVLTATRVRIEEQVQALRSGTEEARLREQRAVLLAGRDGGRAQAMSALRNQLQLARVDLLHEVGARIRALHAASRAEVERLGPSAVRDYPGQLEATVHTLAAELDEVAARRLAEIARGLTPPDAEPVAPLAARIDPPPSAGPGPEPRHRGVEDHLMVALGASAGFGLGRLVVAPLALVPTLNYASMPVTLLLGGGIAYWVVRARGQLAQQAHLRQWAADALVNVKAQLEQRVSTRLVGAESRFTDDVVRLTTARAVADQHRLAEVESQLRQMRAQQPAQLAACDRDLTVVAAALTDNAARIARGVEMS</sequence>
<feature type="compositionally biased region" description="Pro residues" evidence="1">
    <location>
        <begin position="302"/>
        <end position="311"/>
    </location>
</feature>
<dbReference type="Proteomes" id="UP000279275">
    <property type="component" value="Unassembled WGS sequence"/>
</dbReference>
<keyword evidence="3" id="KW-1185">Reference proteome</keyword>
<accession>A0A3M2L9W8</accession>
<evidence type="ECO:0000256" key="1">
    <source>
        <dbReference type="SAM" id="MobiDB-lite"/>
    </source>
</evidence>
<evidence type="ECO:0000313" key="3">
    <source>
        <dbReference type="Proteomes" id="UP000279275"/>
    </source>
</evidence>
<comment type="caution">
    <text evidence="2">The sequence shown here is derived from an EMBL/GenBank/DDBJ whole genome shotgun (WGS) entry which is preliminary data.</text>
</comment>
<evidence type="ECO:0000313" key="2">
    <source>
        <dbReference type="EMBL" id="RMI34389.1"/>
    </source>
</evidence>
<name>A0A3M2L9W8_9NOCA</name>
<gene>
    <name evidence="2" type="ORF">EBN03_05725</name>
</gene>
<reference evidence="2 3" key="1">
    <citation type="submission" date="2018-10" db="EMBL/GenBank/DDBJ databases">
        <title>Isolation from cow dung.</title>
        <authorList>
            <person name="Ling L."/>
        </authorList>
    </citation>
    <scope>NUCLEOTIDE SEQUENCE [LARGE SCALE GENOMIC DNA]</scope>
    <source>
        <strain evidence="2 3">NEAU-LL90</strain>
    </source>
</reference>
<dbReference type="AlphaFoldDB" id="A0A3M2L9W8"/>
<organism evidence="2 3">
    <name type="scientific">Nocardia stercoris</name>
    <dbReference type="NCBI Taxonomy" id="2483361"/>
    <lineage>
        <taxon>Bacteria</taxon>
        <taxon>Bacillati</taxon>
        <taxon>Actinomycetota</taxon>
        <taxon>Actinomycetes</taxon>
        <taxon>Mycobacteriales</taxon>
        <taxon>Nocardiaceae</taxon>
        <taxon>Nocardia</taxon>
    </lineage>
</organism>
<feature type="region of interest" description="Disordered" evidence="1">
    <location>
        <begin position="290"/>
        <end position="314"/>
    </location>
</feature>
<protein>
    <submittedName>
        <fullName evidence="2">Uncharacterized protein</fullName>
    </submittedName>
</protein>